<comment type="similarity">
    <text evidence="3 9">Belongs to the uracil-DNA glycosylase (UDG) superfamily. UNG family.</text>
</comment>
<evidence type="ECO:0000313" key="12">
    <source>
        <dbReference type="Proteomes" id="UP000246964"/>
    </source>
</evidence>
<dbReference type="SMART" id="SM00987">
    <property type="entry name" value="UreE_C"/>
    <property type="match status" value="1"/>
</dbReference>
<feature type="active site" description="Proton acceptor" evidence="9">
    <location>
        <position position="65"/>
    </location>
</feature>
<dbReference type="PANTHER" id="PTHR11264:SF0">
    <property type="entry name" value="URACIL-DNA GLYCOSYLASE"/>
    <property type="match status" value="1"/>
</dbReference>
<keyword evidence="7 9" id="KW-0378">Hydrolase</keyword>
<evidence type="ECO:0000256" key="8">
    <source>
        <dbReference type="ARBA" id="ARBA00023204"/>
    </source>
</evidence>
<dbReference type="AlphaFoldDB" id="A0A317Q2R4"/>
<dbReference type="CDD" id="cd10027">
    <property type="entry name" value="UDG-F1-like"/>
    <property type="match status" value="1"/>
</dbReference>
<dbReference type="InterPro" id="IPR005122">
    <property type="entry name" value="Uracil-DNA_glycosylase-like"/>
</dbReference>
<dbReference type="Proteomes" id="UP000246964">
    <property type="component" value="Unassembled WGS sequence"/>
</dbReference>
<dbReference type="GO" id="GO:0004844">
    <property type="term" value="F:uracil DNA N-glycosylase activity"/>
    <property type="evidence" value="ECO:0007669"/>
    <property type="project" value="UniProtKB-UniRule"/>
</dbReference>
<dbReference type="HAMAP" id="MF_00148">
    <property type="entry name" value="UDG"/>
    <property type="match status" value="1"/>
</dbReference>
<dbReference type="NCBIfam" id="NF003591">
    <property type="entry name" value="PRK05254.1-4"/>
    <property type="match status" value="1"/>
</dbReference>
<sequence length="220" mass="24294">MQLTLDNDWQPWLAQQQQQAYWPPLQQRVQAARQQSLVYPPAAQVLRAFELTPLSQVQVVIIGQDPYHGPGQAHGLAFSVADGVAIPPSLRNIYKAIKHDFADYQIPSSGNLEGWAKRGILLLNTVLTVEHGKAHSHAKWGWENFTDAAIQAVSAQREGVVFMLWGAHAQKKAALIDDSRHTILQTVHPSPLSAHRGFFTAGHFATTAKLLNRSGAELFA</sequence>
<dbReference type="InterPro" id="IPR002043">
    <property type="entry name" value="UDG_fam1"/>
</dbReference>
<name>A0A317Q2R4_9GAMM</name>
<feature type="domain" description="Uracil-DNA glycosylase-like" evidence="10">
    <location>
        <begin position="50"/>
        <end position="211"/>
    </location>
</feature>
<comment type="subcellular location">
    <subcellularLocation>
        <location evidence="9">Cytoplasm</location>
    </subcellularLocation>
</comment>
<evidence type="ECO:0000256" key="3">
    <source>
        <dbReference type="ARBA" id="ARBA00008184"/>
    </source>
</evidence>
<evidence type="ECO:0000256" key="1">
    <source>
        <dbReference type="ARBA" id="ARBA00001400"/>
    </source>
</evidence>
<evidence type="ECO:0000256" key="7">
    <source>
        <dbReference type="ARBA" id="ARBA00022801"/>
    </source>
</evidence>
<comment type="caution">
    <text evidence="11">The sequence shown here is derived from an EMBL/GenBank/DDBJ whole genome shotgun (WGS) entry which is preliminary data.</text>
</comment>
<dbReference type="EC" id="3.2.2.27" evidence="4 9"/>
<dbReference type="InterPro" id="IPR036895">
    <property type="entry name" value="Uracil-DNA_glycosylase-like_sf"/>
</dbReference>
<evidence type="ECO:0000259" key="10">
    <source>
        <dbReference type="SMART" id="SM00986"/>
    </source>
</evidence>
<proteinExistence type="inferred from homology"/>
<comment type="function">
    <text evidence="2 9">Excises uracil residues from the DNA which can arise as a result of misincorporation of dUMP residues by DNA polymerase or due to deamination of cytosine.</text>
</comment>
<evidence type="ECO:0000256" key="4">
    <source>
        <dbReference type="ARBA" id="ARBA00012030"/>
    </source>
</evidence>
<dbReference type="GO" id="GO:0005737">
    <property type="term" value="C:cytoplasm"/>
    <property type="evidence" value="ECO:0007669"/>
    <property type="project" value="UniProtKB-SubCell"/>
</dbReference>
<dbReference type="Gene3D" id="3.40.470.10">
    <property type="entry name" value="Uracil-DNA glycosylase-like domain"/>
    <property type="match status" value="1"/>
</dbReference>
<dbReference type="Pfam" id="PF03167">
    <property type="entry name" value="UDG"/>
    <property type="match status" value="1"/>
</dbReference>
<reference evidence="11 12" key="1">
    <citation type="submission" date="2018-05" db="EMBL/GenBank/DDBJ databases">
        <title>Freshwater and sediment microbial communities from various areas in North America, analyzing microbe dynamics in response to fracking.</title>
        <authorList>
            <person name="Lamendella R."/>
        </authorList>
    </citation>
    <scope>NUCLEOTIDE SEQUENCE [LARGE SCALE GENOMIC DNA]</scope>
    <source>
        <strain evidence="11 12">125B1</strain>
    </source>
</reference>
<dbReference type="SUPFAM" id="SSF52141">
    <property type="entry name" value="Uracil-DNA glycosylase-like"/>
    <property type="match status" value="1"/>
</dbReference>
<dbReference type="FunFam" id="3.40.470.10:FF:000001">
    <property type="entry name" value="Uracil-DNA glycosylase"/>
    <property type="match status" value="1"/>
</dbReference>
<evidence type="ECO:0000313" key="11">
    <source>
        <dbReference type="EMBL" id="PWW09681.1"/>
    </source>
</evidence>
<evidence type="ECO:0000256" key="5">
    <source>
        <dbReference type="ARBA" id="ARBA00018429"/>
    </source>
</evidence>
<keyword evidence="6 9" id="KW-0227">DNA damage</keyword>
<dbReference type="RefSeq" id="WP_110076668.1">
    <property type="nucleotide sequence ID" value="NZ_QGTT01000018.1"/>
</dbReference>
<organism evidence="11 12">
    <name type="scientific">Pseudidiomarina maritima</name>
    <dbReference type="NCBI Taxonomy" id="519453"/>
    <lineage>
        <taxon>Bacteria</taxon>
        <taxon>Pseudomonadati</taxon>
        <taxon>Pseudomonadota</taxon>
        <taxon>Gammaproteobacteria</taxon>
        <taxon>Alteromonadales</taxon>
        <taxon>Idiomarinaceae</taxon>
        <taxon>Pseudidiomarina</taxon>
    </lineage>
</organism>
<dbReference type="GO" id="GO:0097510">
    <property type="term" value="P:base-excision repair, AP site formation via deaminated base removal"/>
    <property type="evidence" value="ECO:0007669"/>
    <property type="project" value="TreeGrafter"/>
</dbReference>
<dbReference type="NCBIfam" id="NF003592">
    <property type="entry name" value="PRK05254.1-5"/>
    <property type="match status" value="1"/>
</dbReference>
<dbReference type="OrthoDB" id="9804372at2"/>
<dbReference type="NCBIfam" id="NF003589">
    <property type="entry name" value="PRK05254.1-2"/>
    <property type="match status" value="1"/>
</dbReference>
<evidence type="ECO:0000256" key="6">
    <source>
        <dbReference type="ARBA" id="ARBA00022763"/>
    </source>
</evidence>
<dbReference type="SMART" id="SM00986">
    <property type="entry name" value="UDG"/>
    <property type="match status" value="1"/>
</dbReference>
<protein>
    <recommendedName>
        <fullName evidence="5 9">Uracil-DNA glycosylase</fullName>
        <shortName evidence="9">UDG</shortName>
        <ecNumber evidence="4 9">3.2.2.27</ecNumber>
    </recommendedName>
</protein>
<evidence type="ECO:0000256" key="2">
    <source>
        <dbReference type="ARBA" id="ARBA00002631"/>
    </source>
</evidence>
<dbReference type="EMBL" id="QGTT01000018">
    <property type="protein sequence ID" value="PWW09681.1"/>
    <property type="molecule type" value="Genomic_DNA"/>
</dbReference>
<keyword evidence="8 9" id="KW-0234">DNA repair</keyword>
<dbReference type="PANTHER" id="PTHR11264">
    <property type="entry name" value="URACIL-DNA GLYCOSYLASE"/>
    <property type="match status" value="1"/>
</dbReference>
<comment type="catalytic activity">
    <reaction evidence="1 9">
        <text>Hydrolyzes single-stranded DNA or mismatched double-stranded DNA and polynucleotides, releasing free uracil.</text>
        <dbReference type="EC" id="3.2.2.27"/>
    </reaction>
</comment>
<keyword evidence="9" id="KW-0963">Cytoplasm</keyword>
<evidence type="ECO:0000256" key="9">
    <source>
        <dbReference type="HAMAP-Rule" id="MF_00148"/>
    </source>
</evidence>
<dbReference type="NCBIfam" id="TIGR00628">
    <property type="entry name" value="ung"/>
    <property type="match status" value="1"/>
</dbReference>
<accession>A0A317Q2R4</accession>
<gene>
    <name evidence="9" type="primary">ung</name>
    <name evidence="11" type="ORF">DET45_1182</name>
</gene>
<dbReference type="NCBIfam" id="NF003588">
    <property type="entry name" value="PRK05254.1-1"/>
    <property type="match status" value="1"/>
</dbReference>
<keyword evidence="12" id="KW-1185">Reference proteome</keyword>